<gene>
    <name evidence="2" type="ORF">ANCDUO_08637</name>
</gene>
<dbReference type="OrthoDB" id="5853037at2759"/>
<dbReference type="InterPro" id="IPR036397">
    <property type="entry name" value="RNaseH_sf"/>
</dbReference>
<keyword evidence="3" id="KW-1185">Reference proteome</keyword>
<dbReference type="EMBL" id="KN730409">
    <property type="protein sequence ID" value="KIH61098.1"/>
    <property type="molecule type" value="Genomic_DNA"/>
</dbReference>
<dbReference type="SUPFAM" id="SSF53098">
    <property type="entry name" value="Ribonuclease H-like"/>
    <property type="match status" value="1"/>
</dbReference>
<name>A0A0C2CW03_9BILA</name>
<proteinExistence type="predicted"/>
<feature type="compositionally biased region" description="Pro residues" evidence="1">
    <location>
        <begin position="271"/>
        <end position="280"/>
    </location>
</feature>
<evidence type="ECO:0000256" key="1">
    <source>
        <dbReference type="SAM" id="MobiDB-lite"/>
    </source>
</evidence>
<evidence type="ECO:0000313" key="2">
    <source>
        <dbReference type="EMBL" id="KIH61098.1"/>
    </source>
</evidence>
<evidence type="ECO:0008006" key="4">
    <source>
        <dbReference type="Google" id="ProtNLM"/>
    </source>
</evidence>
<dbReference type="GO" id="GO:0003676">
    <property type="term" value="F:nucleic acid binding"/>
    <property type="evidence" value="ECO:0007669"/>
    <property type="project" value="InterPro"/>
</dbReference>
<evidence type="ECO:0000313" key="3">
    <source>
        <dbReference type="Proteomes" id="UP000054047"/>
    </source>
</evidence>
<accession>A0A0C2CW03</accession>
<sequence>MMSQRKKNHHGSSWLKTVEFRKMATYTTRAPIPPVQRYYATPYHHERNGACERTFATFHPMLRAYISENQLDWDKYVAACTCMYNTSIHNSTNNTPFFLLFGRDPVFNIDLIIKHDSERHVSTDQDSTIYLETLVSTLHASWRAAAHYNEIQRKRFKDQYDKSHLPSLSVKIGHRVYLRDFVPKVGLSQKLANPWLGQFRVIEVDHPQSTIVSISSPQSKPKRVHMNQVKRCYEISGPAFTSPWGPESEQLALPSAGGRDCEIAGYSHSEPPAPTVPPQPSESHSHPYNTRFRKRQTSI</sequence>
<feature type="region of interest" description="Disordered" evidence="1">
    <location>
        <begin position="244"/>
        <end position="299"/>
    </location>
</feature>
<dbReference type="Proteomes" id="UP000054047">
    <property type="component" value="Unassembled WGS sequence"/>
</dbReference>
<dbReference type="AlphaFoldDB" id="A0A0C2CW03"/>
<dbReference type="PANTHER" id="PTHR37984">
    <property type="entry name" value="PROTEIN CBG26694"/>
    <property type="match status" value="1"/>
</dbReference>
<dbReference type="InterPro" id="IPR050951">
    <property type="entry name" value="Retrovirus_Pol_polyprotein"/>
</dbReference>
<organism evidence="2 3">
    <name type="scientific">Ancylostoma duodenale</name>
    <dbReference type="NCBI Taxonomy" id="51022"/>
    <lineage>
        <taxon>Eukaryota</taxon>
        <taxon>Metazoa</taxon>
        <taxon>Ecdysozoa</taxon>
        <taxon>Nematoda</taxon>
        <taxon>Chromadorea</taxon>
        <taxon>Rhabditida</taxon>
        <taxon>Rhabditina</taxon>
        <taxon>Rhabditomorpha</taxon>
        <taxon>Strongyloidea</taxon>
        <taxon>Ancylostomatidae</taxon>
        <taxon>Ancylostomatinae</taxon>
        <taxon>Ancylostoma</taxon>
    </lineage>
</organism>
<protein>
    <recommendedName>
        <fullName evidence="4">Integrase catalytic domain-containing protein</fullName>
    </recommendedName>
</protein>
<reference evidence="2 3" key="1">
    <citation type="submission" date="2013-12" db="EMBL/GenBank/DDBJ databases">
        <title>Draft genome of the parsitic nematode Ancylostoma duodenale.</title>
        <authorList>
            <person name="Mitreva M."/>
        </authorList>
    </citation>
    <scope>NUCLEOTIDE SEQUENCE [LARGE SCALE GENOMIC DNA]</scope>
    <source>
        <strain evidence="2 3">Zhejiang</strain>
    </source>
</reference>
<dbReference type="InterPro" id="IPR012337">
    <property type="entry name" value="RNaseH-like_sf"/>
</dbReference>
<dbReference type="Gene3D" id="3.30.420.10">
    <property type="entry name" value="Ribonuclease H-like superfamily/Ribonuclease H"/>
    <property type="match status" value="1"/>
</dbReference>
<dbReference type="PANTHER" id="PTHR37984:SF5">
    <property type="entry name" value="PROTEIN NYNRIN-LIKE"/>
    <property type="match status" value="1"/>
</dbReference>